<name>A0A285PE62_NATPI</name>
<proteinExistence type="predicted"/>
<dbReference type="Proteomes" id="UP000219453">
    <property type="component" value="Unassembled WGS sequence"/>
</dbReference>
<reference evidence="3" key="1">
    <citation type="submission" date="2017-09" db="EMBL/GenBank/DDBJ databases">
        <authorList>
            <person name="Varghese N."/>
            <person name="Submissions S."/>
        </authorList>
    </citation>
    <scope>NUCLEOTIDE SEQUENCE [LARGE SCALE GENOMIC DNA]</scope>
    <source>
        <strain evidence="3">DSM 27208</strain>
    </source>
</reference>
<organism evidence="2 3">
    <name type="scientific">Natronoarchaeum philippinense</name>
    <dbReference type="NCBI Taxonomy" id="558529"/>
    <lineage>
        <taxon>Archaea</taxon>
        <taxon>Methanobacteriati</taxon>
        <taxon>Methanobacteriota</taxon>
        <taxon>Stenosarchaea group</taxon>
        <taxon>Halobacteria</taxon>
        <taxon>Halobacteriales</taxon>
        <taxon>Natronoarchaeaceae</taxon>
    </lineage>
</organism>
<gene>
    <name evidence="2" type="ORF">SAMN06269185_3262</name>
</gene>
<dbReference type="OrthoDB" id="270934at2157"/>
<keyword evidence="1" id="KW-0812">Transmembrane</keyword>
<sequence>MSTTTPSRPWYCVDRLVDEYVRIAVSQDGGNDLRMLKALKIVRSILVIAAIGTISIYALYLGADPTLVAGLSLPSLAAYAGVEAADYGALVQGFREAQAKSQSTDDTEGS</sequence>
<accession>A0A285PE62</accession>
<dbReference type="AlphaFoldDB" id="A0A285PE62"/>
<protein>
    <submittedName>
        <fullName evidence="2">Uncharacterized protein</fullName>
    </submittedName>
</protein>
<keyword evidence="1" id="KW-1133">Transmembrane helix</keyword>
<feature type="transmembrane region" description="Helical" evidence="1">
    <location>
        <begin position="41"/>
        <end position="63"/>
    </location>
</feature>
<evidence type="ECO:0000313" key="2">
    <source>
        <dbReference type="EMBL" id="SNZ18151.1"/>
    </source>
</evidence>
<dbReference type="RefSeq" id="WP_097010139.1">
    <property type="nucleotide sequence ID" value="NZ_OBEJ01000009.1"/>
</dbReference>
<keyword evidence="1" id="KW-0472">Membrane</keyword>
<keyword evidence="3" id="KW-1185">Reference proteome</keyword>
<evidence type="ECO:0000313" key="3">
    <source>
        <dbReference type="Proteomes" id="UP000219453"/>
    </source>
</evidence>
<dbReference type="EMBL" id="OBEJ01000009">
    <property type="protein sequence ID" value="SNZ18151.1"/>
    <property type="molecule type" value="Genomic_DNA"/>
</dbReference>
<evidence type="ECO:0000256" key="1">
    <source>
        <dbReference type="SAM" id="Phobius"/>
    </source>
</evidence>